<evidence type="ECO:0000256" key="6">
    <source>
        <dbReference type="ARBA" id="ARBA00022960"/>
    </source>
</evidence>
<dbReference type="Proteomes" id="UP000671913">
    <property type="component" value="Chromosome"/>
</dbReference>
<sequence>MYKAYNKKLLKNFDYGLLITALLISILSLIVILSASHTLKTGSYQKVMIQLFAILAGLVMIIIINLFDYNIFQKFSTVIYIVNILLLLSVLVIGKTSNGAQSWIHIGPVFIQPSEFSKIALILTLGQKFNNMGEIRYFKELIVPLIHVAIPFIIVMLQPDLGTALVFLAIFLGMLFISGVKLRIFVSLIMSGLMLLPFAYKILKPYQRNRLLSFVNPKLDPLGSGYHVTQSKIAVGSGMFWGKGLFNGSQTQLYYLPEAWTDFIFSVIGEELGFIGASFLLILYAILLYKSWKIAVMAKDRFGYLVATGIISMLAFHILENIGMAIGIMPVTGIPLPFMSYGGSSMLANMIGLGLLLNIGMRRQKINF</sequence>
<keyword evidence="4 11" id="KW-0808">Transferase</keyword>
<organism evidence="12 13">
    <name type="scientific">Aceticella autotrophica</name>
    <dbReference type="NCBI Taxonomy" id="2755338"/>
    <lineage>
        <taxon>Bacteria</taxon>
        <taxon>Bacillati</taxon>
        <taxon>Bacillota</taxon>
        <taxon>Clostridia</taxon>
        <taxon>Thermoanaerobacterales</taxon>
        <taxon>Thermoanaerobacteraceae</taxon>
        <taxon>Aceticella</taxon>
    </lineage>
</organism>
<evidence type="ECO:0000313" key="13">
    <source>
        <dbReference type="Proteomes" id="UP000671913"/>
    </source>
</evidence>
<reference evidence="12" key="1">
    <citation type="submission" date="2020-08" db="EMBL/GenBank/DDBJ databases">
        <title>Genomic insights into the carbon and energy metabolism of the first obligate autotrophic acetogenic bacterium Aceticella autotrophica gen. nov., sp. nov.</title>
        <authorList>
            <person name="Toshchakov S.V."/>
            <person name="Elcheninov A.G."/>
            <person name="Kublanov I.V."/>
            <person name="Frolov E.N."/>
            <person name="Lebedinsky A.V."/>
        </authorList>
    </citation>
    <scope>NUCLEOTIDE SEQUENCE</scope>
    <source>
        <strain evidence="12">3443-3Ac</strain>
    </source>
</reference>
<keyword evidence="10 11" id="KW-0961">Cell wall biogenesis/degradation</keyword>
<evidence type="ECO:0000256" key="2">
    <source>
        <dbReference type="ARBA" id="ARBA00022475"/>
    </source>
</evidence>
<dbReference type="PROSITE" id="PS00428">
    <property type="entry name" value="FTSW_RODA_SPOVE"/>
    <property type="match status" value="1"/>
</dbReference>
<keyword evidence="6 11" id="KW-0133">Cell shape</keyword>
<comment type="similarity">
    <text evidence="11">Belongs to the SEDS family. MrdB/RodA subfamily.</text>
</comment>
<dbReference type="GO" id="GO:0005886">
    <property type="term" value="C:plasma membrane"/>
    <property type="evidence" value="ECO:0007669"/>
    <property type="project" value="UniProtKB-SubCell"/>
</dbReference>
<gene>
    <name evidence="11 12" type="primary">rodA</name>
    <name evidence="12" type="ORF">ACETAC_08225</name>
</gene>
<dbReference type="AlphaFoldDB" id="A0A975AUU1"/>
<dbReference type="HAMAP" id="MF_02079">
    <property type="entry name" value="PGT_RodA"/>
    <property type="match status" value="1"/>
</dbReference>
<keyword evidence="3 11" id="KW-0328">Glycosyltransferase</keyword>
<evidence type="ECO:0000256" key="4">
    <source>
        <dbReference type="ARBA" id="ARBA00022679"/>
    </source>
</evidence>
<dbReference type="GO" id="GO:0015648">
    <property type="term" value="F:lipid-linked peptidoglycan transporter activity"/>
    <property type="evidence" value="ECO:0007669"/>
    <property type="project" value="TreeGrafter"/>
</dbReference>
<keyword evidence="7 11" id="KW-0573">Peptidoglycan synthesis</keyword>
<feature type="transmembrane region" description="Helical" evidence="11">
    <location>
        <begin position="339"/>
        <end position="359"/>
    </location>
</feature>
<evidence type="ECO:0000256" key="10">
    <source>
        <dbReference type="ARBA" id="ARBA00023316"/>
    </source>
</evidence>
<feature type="transmembrane region" description="Helical" evidence="11">
    <location>
        <begin position="78"/>
        <end position="97"/>
    </location>
</feature>
<dbReference type="InterPro" id="IPR011923">
    <property type="entry name" value="RodA/MrdB"/>
</dbReference>
<evidence type="ECO:0000256" key="7">
    <source>
        <dbReference type="ARBA" id="ARBA00022984"/>
    </source>
</evidence>
<keyword evidence="8 11" id="KW-1133">Transmembrane helix</keyword>
<dbReference type="RefSeq" id="WP_284679548.1">
    <property type="nucleotide sequence ID" value="NZ_CP060096.1"/>
</dbReference>
<dbReference type="EC" id="2.4.99.28" evidence="11"/>
<evidence type="ECO:0000313" key="12">
    <source>
        <dbReference type="EMBL" id="QSZ26857.1"/>
    </source>
</evidence>
<dbReference type="GO" id="GO:0071555">
    <property type="term" value="P:cell wall organization"/>
    <property type="evidence" value="ECO:0007669"/>
    <property type="project" value="UniProtKB-KW"/>
</dbReference>
<feature type="transmembrane region" description="Helical" evidence="11">
    <location>
        <begin position="103"/>
        <end position="125"/>
    </location>
</feature>
<feature type="transmembrane region" description="Helical" evidence="11">
    <location>
        <begin position="263"/>
        <end position="289"/>
    </location>
</feature>
<evidence type="ECO:0000256" key="9">
    <source>
        <dbReference type="ARBA" id="ARBA00023136"/>
    </source>
</evidence>
<dbReference type="NCBIfam" id="TIGR02210">
    <property type="entry name" value="rodA_shape"/>
    <property type="match status" value="1"/>
</dbReference>
<keyword evidence="9 11" id="KW-0472">Membrane</keyword>
<comment type="subcellular location">
    <subcellularLocation>
        <location evidence="11">Cell membrane</location>
        <topology evidence="11">Multi-pass membrane protein</topology>
    </subcellularLocation>
    <subcellularLocation>
        <location evidence="1">Membrane</location>
        <topology evidence="1">Multi-pass membrane protein</topology>
    </subcellularLocation>
</comment>
<feature type="transmembrane region" description="Helical" evidence="11">
    <location>
        <begin position="137"/>
        <end position="155"/>
    </location>
</feature>
<evidence type="ECO:0000256" key="1">
    <source>
        <dbReference type="ARBA" id="ARBA00004141"/>
    </source>
</evidence>
<accession>A0A975AUU1</accession>
<proteinExistence type="inferred from homology"/>
<dbReference type="GO" id="GO:0032153">
    <property type="term" value="C:cell division site"/>
    <property type="evidence" value="ECO:0007669"/>
    <property type="project" value="TreeGrafter"/>
</dbReference>
<feature type="transmembrane region" description="Helical" evidence="11">
    <location>
        <begin position="184"/>
        <end position="203"/>
    </location>
</feature>
<protein>
    <recommendedName>
        <fullName evidence="11">Peptidoglycan glycosyltransferase RodA</fullName>
        <shortName evidence="11">PGT</shortName>
        <ecNumber evidence="11">2.4.99.28</ecNumber>
    </recommendedName>
    <alternativeName>
        <fullName evidence="11">Cell elongation protein RodA</fullName>
    </alternativeName>
    <alternativeName>
        <fullName evidence="11">Cell wall polymerase</fullName>
    </alternativeName>
    <alternativeName>
        <fullName evidence="11">Peptidoglycan polymerase</fullName>
        <shortName evidence="11">PG polymerase</shortName>
    </alternativeName>
</protein>
<evidence type="ECO:0000256" key="3">
    <source>
        <dbReference type="ARBA" id="ARBA00022676"/>
    </source>
</evidence>
<dbReference type="GO" id="GO:0008360">
    <property type="term" value="P:regulation of cell shape"/>
    <property type="evidence" value="ECO:0007669"/>
    <property type="project" value="UniProtKB-KW"/>
</dbReference>
<dbReference type="EMBL" id="CP060096">
    <property type="protein sequence ID" value="QSZ26857.1"/>
    <property type="molecule type" value="Genomic_DNA"/>
</dbReference>
<name>A0A975AUU1_9THEO</name>
<evidence type="ECO:0000256" key="8">
    <source>
        <dbReference type="ARBA" id="ARBA00022989"/>
    </source>
</evidence>
<dbReference type="KEGG" id="aaut:ACETAC_08225"/>
<dbReference type="InterPro" id="IPR018365">
    <property type="entry name" value="Cell_cycle_FtsW-rel_CS"/>
</dbReference>
<feature type="transmembrane region" description="Helical" evidence="11">
    <location>
        <begin position="47"/>
        <end position="66"/>
    </location>
</feature>
<dbReference type="GO" id="GO:0008955">
    <property type="term" value="F:peptidoglycan glycosyltransferase activity"/>
    <property type="evidence" value="ECO:0007669"/>
    <property type="project" value="UniProtKB-UniRule"/>
</dbReference>
<dbReference type="PANTHER" id="PTHR30474:SF1">
    <property type="entry name" value="PEPTIDOGLYCAN GLYCOSYLTRANSFERASE MRDB"/>
    <property type="match status" value="1"/>
</dbReference>
<comment type="function">
    <text evidence="11">Peptidoglycan polymerase that is essential for cell wall elongation.</text>
</comment>
<feature type="transmembrane region" description="Helical" evidence="11">
    <location>
        <begin position="12"/>
        <end position="35"/>
    </location>
</feature>
<comment type="pathway">
    <text evidence="11">Cell wall biogenesis; peptidoglycan biosynthesis.</text>
</comment>
<evidence type="ECO:0000256" key="11">
    <source>
        <dbReference type="HAMAP-Rule" id="MF_02079"/>
    </source>
</evidence>
<dbReference type="Pfam" id="PF01098">
    <property type="entry name" value="FTSW_RODA_SPOVE"/>
    <property type="match status" value="1"/>
</dbReference>
<feature type="transmembrane region" description="Helical" evidence="11">
    <location>
        <begin position="161"/>
        <end position="177"/>
    </location>
</feature>
<evidence type="ECO:0000256" key="5">
    <source>
        <dbReference type="ARBA" id="ARBA00022692"/>
    </source>
</evidence>
<dbReference type="InterPro" id="IPR001182">
    <property type="entry name" value="FtsW/RodA"/>
</dbReference>
<dbReference type="GO" id="GO:0009252">
    <property type="term" value="P:peptidoglycan biosynthetic process"/>
    <property type="evidence" value="ECO:0007669"/>
    <property type="project" value="UniProtKB-UniRule"/>
</dbReference>
<dbReference type="PANTHER" id="PTHR30474">
    <property type="entry name" value="CELL CYCLE PROTEIN"/>
    <property type="match status" value="1"/>
</dbReference>
<keyword evidence="2 11" id="KW-1003">Cell membrane</keyword>
<comment type="catalytic activity">
    <reaction evidence="11">
        <text>[GlcNAc-(1-&gt;4)-Mur2Ac(oyl-L-Ala-gamma-D-Glu-L-Lys-D-Ala-D-Ala)](n)-di-trans,octa-cis-undecaprenyl diphosphate + beta-D-GlcNAc-(1-&gt;4)-Mur2Ac(oyl-L-Ala-gamma-D-Glu-L-Lys-D-Ala-D-Ala)-di-trans,octa-cis-undecaprenyl diphosphate = [GlcNAc-(1-&gt;4)-Mur2Ac(oyl-L-Ala-gamma-D-Glu-L-Lys-D-Ala-D-Ala)](n+1)-di-trans,octa-cis-undecaprenyl diphosphate + di-trans,octa-cis-undecaprenyl diphosphate + H(+)</text>
        <dbReference type="Rhea" id="RHEA:23708"/>
        <dbReference type="Rhea" id="RHEA-COMP:9602"/>
        <dbReference type="Rhea" id="RHEA-COMP:9603"/>
        <dbReference type="ChEBI" id="CHEBI:15378"/>
        <dbReference type="ChEBI" id="CHEBI:58405"/>
        <dbReference type="ChEBI" id="CHEBI:60033"/>
        <dbReference type="ChEBI" id="CHEBI:78435"/>
        <dbReference type="EC" id="2.4.99.28"/>
    </reaction>
</comment>
<keyword evidence="13" id="KW-1185">Reference proteome</keyword>
<dbReference type="GO" id="GO:0051301">
    <property type="term" value="P:cell division"/>
    <property type="evidence" value="ECO:0007669"/>
    <property type="project" value="InterPro"/>
</dbReference>
<keyword evidence="5 11" id="KW-0812">Transmembrane</keyword>
<feature type="transmembrane region" description="Helical" evidence="11">
    <location>
        <begin position="301"/>
        <end position="319"/>
    </location>
</feature>